<organism evidence="2 3">
    <name type="scientific">Microbaculum marinisediminis</name>
    <dbReference type="NCBI Taxonomy" id="2931392"/>
    <lineage>
        <taxon>Bacteria</taxon>
        <taxon>Pseudomonadati</taxon>
        <taxon>Pseudomonadota</taxon>
        <taxon>Alphaproteobacteria</taxon>
        <taxon>Hyphomicrobiales</taxon>
        <taxon>Tepidamorphaceae</taxon>
        <taxon>Microbaculum</taxon>
    </lineage>
</organism>
<dbReference type="PANTHER" id="PTHR34980:SF3">
    <property type="entry name" value="BLR8105 PROTEIN"/>
    <property type="match status" value="1"/>
</dbReference>
<keyword evidence="1" id="KW-1133">Transmembrane helix</keyword>
<dbReference type="AlphaFoldDB" id="A0AAW5QSG1"/>
<protein>
    <submittedName>
        <fullName evidence="2">DUF805 domain-containing protein</fullName>
    </submittedName>
</protein>
<comment type="caution">
    <text evidence="2">The sequence shown here is derived from an EMBL/GenBank/DDBJ whole genome shotgun (WGS) entry which is preliminary data.</text>
</comment>
<proteinExistence type="predicted"/>
<evidence type="ECO:0000256" key="1">
    <source>
        <dbReference type="SAM" id="Phobius"/>
    </source>
</evidence>
<keyword evidence="1" id="KW-0472">Membrane</keyword>
<keyword evidence="3" id="KW-1185">Reference proteome</keyword>
<accession>A0AAW5QSG1</accession>
<dbReference type="Proteomes" id="UP001320898">
    <property type="component" value="Unassembled WGS sequence"/>
</dbReference>
<dbReference type="GO" id="GO:0005886">
    <property type="term" value="C:plasma membrane"/>
    <property type="evidence" value="ECO:0007669"/>
    <property type="project" value="TreeGrafter"/>
</dbReference>
<feature type="transmembrane region" description="Helical" evidence="1">
    <location>
        <begin position="37"/>
        <end position="59"/>
    </location>
</feature>
<dbReference type="Pfam" id="PF05656">
    <property type="entry name" value="DUF805"/>
    <property type="match status" value="1"/>
</dbReference>
<dbReference type="PANTHER" id="PTHR34980">
    <property type="entry name" value="INNER MEMBRANE PROTEIN-RELATED-RELATED"/>
    <property type="match status" value="1"/>
</dbReference>
<feature type="transmembrane region" description="Helical" evidence="1">
    <location>
        <begin position="97"/>
        <end position="117"/>
    </location>
</feature>
<name>A0AAW5QSG1_9HYPH</name>
<dbReference type="InterPro" id="IPR008523">
    <property type="entry name" value="DUF805"/>
</dbReference>
<evidence type="ECO:0000313" key="3">
    <source>
        <dbReference type="Proteomes" id="UP001320898"/>
    </source>
</evidence>
<dbReference type="EMBL" id="JALIDZ010000001">
    <property type="protein sequence ID" value="MCT8970817.1"/>
    <property type="molecule type" value="Genomic_DNA"/>
</dbReference>
<evidence type="ECO:0000313" key="2">
    <source>
        <dbReference type="EMBL" id="MCT8970817.1"/>
    </source>
</evidence>
<gene>
    <name evidence="2" type="ORF">MUB46_02990</name>
</gene>
<keyword evidence="1" id="KW-0812">Transmembrane</keyword>
<feature type="transmembrane region" description="Helical" evidence="1">
    <location>
        <begin position="65"/>
        <end position="85"/>
    </location>
</feature>
<reference evidence="2 3" key="1">
    <citation type="submission" date="2022-04" db="EMBL/GenBank/DDBJ databases">
        <authorList>
            <person name="Ye Y.-Q."/>
            <person name="Du Z.-J."/>
        </authorList>
    </citation>
    <scope>NUCLEOTIDE SEQUENCE [LARGE SCALE GENOMIC DNA]</scope>
    <source>
        <strain evidence="2 3">A6E488</strain>
    </source>
</reference>
<sequence>MANNPQIQGPRSAEQEAGREAFAWLFFGFNGRIGREAYWLAIGLLWSVLFVTISLLVSAVGQEAAAGPTLMLGLASLWLEMAILVKRQHDRGLPWFWCLLAFVPVVGMIWVVAAGVIPGDEGPNAFGDRADTPPA</sequence>
<dbReference type="RefSeq" id="WP_261614370.1">
    <property type="nucleotide sequence ID" value="NZ_JALIDZ010000001.1"/>
</dbReference>